<evidence type="ECO:0000313" key="18">
    <source>
        <dbReference type="EMBL" id="QPM76241.1"/>
    </source>
</evidence>
<keyword evidence="8 17" id="KW-0472">Membrane</keyword>
<feature type="transmembrane region" description="Helical" evidence="17">
    <location>
        <begin position="156"/>
        <end position="175"/>
    </location>
</feature>
<dbReference type="GO" id="GO:0008360">
    <property type="term" value="P:regulation of cell shape"/>
    <property type="evidence" value="ECO:0007669"/>
    <property type="project" value="UniProtKB-KW"/>
</dbReference>
<comment type="catalytic activity">
    <reaction evidence="15">
        <text>[GlcNAc-(1-&gt;4)-Mur2Ac(oyl-L-Ala-gamma-D-Glu-L-Lys-D-Ala-D-Ala)](n)-di-trans,octa-cis-undecaprenyl diphosphate + beta-D-GlcNAc-(1-&gt;4)-Mur2Ac(oyl-L-Ala-gamma-D-Glu-L-Lys-D-Ala-D-Ala)-di-trans,octa-cis-undecaprenyl diphosphate = [GlcNAc-(1-&gt;4)-Mur2Ac(oyl-L-Ala-gamma-D-Glu-L-Lys-D-Ala-D-Ala)](n+1)-di-trans,octa-cis-undecaprenyl diphosphate + di-trans,octa-cis-undecaprenyl diphosphate + H(+)</text>
        <dbReference type="Rhea" id="RHEA:23708"/>
        <dbReference type="Rhea" id="RHEA-COMP:9602"/>
        <dbReference type="Rhea" id="RHEA-COMP:9603"/>
        <dbReference type="ChEBI" id="CHEBI:15378"/>
        <dbReference type="ChEBI" id="CHEBI:58405"/>
        <dbReference type="ChEBI" id="CHEBI:60033"/>
        <dbReference type="ChEBI" id="CHEBI:78435"/>
        <dbReference type="EC" id="2.4.99.28"/>
    </reaction>
</comment>
<evidence type="ECO:0000256" key="4">
    <source>
        <dbReference type="ARBA" id="ARBA00022692"/>
    </source>
</evidence>
<dbReference type="GO" id="GO:0051301">
    <property type="term" value="P:cell division"/>
    <property type="evidence" value="ECO:0007669"/>
    <property type="project" value="InterPro"/>
</dbReference>
<keyword evidence="6" id="KW-0573">Peptidoglycan synthesis</keyword>
<keyword evidence="7 17" id="KW-1133">Transmembrane helix</keyword>
<feature type="transmembrane region" description="Helical" evidence="17">
    <location>
        <begin position="324"/>
        <end position="343"/>
    </location>
</feature>
<feature type="transmembrane region" description="Helical" evidence="17">
    <location>
        <begin position="63"/>
        <end position="81"/>
    </location>
</feature>
<evidence type="ECO:0000256" key="12">
    <source>
        <dbReference type="ARBA" id="ARBA00041185"/>
    </source>
</evidence>
<dbReference type="PANTHER" id="PTHR30474">
    <property type="entry name" value="CELL CYCLE PROTEIN"/>
    <property type="match status" value="1"/>
</dbReference>
<dbReference type="KEGG" id="sllo:ISP08_05970"/>
<keyword evidence="19" id="KW-1185">Reference proteome</keyword>
<evidence type="ECO:0000256" key="10">
    <source>
        <dbReference type="ARBA" id="ARBA00033270"/>
    </source>
</evidence>
<evidence type="ECO:0000256" key="9">
    <source>
        <dbReference type="ARBA" id="ARBA00032370"/>
    </source>
</evidence>
<dbReference type="GO" id="GO:0009252">
    <property type="term" value="P:peptidoglycan biosynthetic process"/>
    <property type="evidence" value="ECO:0007669"/>
    <property type="project" value="UniProtKB-KW"/>
</dbReference>
<organism evidence="18 19">
    <name type="scientific">Staphylococcus lloydii</name>
    <dbReference type="NCBI Taxonomy" id="2781774"/>
    <lineage>
        <taxon>Bacteria</taxon>
        <taxon>Bacillati</taxon>
        <taxon>Bacillota</taxon>
        <taxon>Bacilli</taxon>
        <taxon>Bacillales</taxon>
        <taxon>Staphylococcaceae</taxon>
        <taxon>Staphylococcus</taxon>
    </lineage>
</organism>
<evidence type="ECO:0000256" key="16">
    <source>
        <dbReference type="ARBA" id="ARBA00049966"/>
    </source>
</evidence>
<evidence type="ECO:0000256" key="11">
    <source>
        <dbReference type="ARBA" id="ARBA00038053"/>
    </source>
</evidence>
<feature type="transmembrane region" description="Helical" evidence="17">
    <location>
        <begin position="93"/>
        <end position="109"/>
    </location>
</feature>
<dbReference type="GO" id="GO:0032153">
    <property type="term" value="C:cell division site"/>
    <property type="evidence" value="ECO:0007669"/>
    <property type="project" value="TreeGrafter"/>
</dbReference>
<evidence type="ECO:0000256" key="7">
    <source>
        <dbReference type="ARBA" id="ARBA00022989"/>
    </source>
</evidence>
<evidence type="ECO:0000256" key="17">
    <source>
        <dbReference type="SAM" id="Phobius"/>
    </source>
</evidence>
<protein>
    <recommendedName>
        <fullName evidence="12">Probable peptidoglycan glycosyltransferase FtsW</fullName>
        <ecNumber evidence="14">2.4.99.28</ecNumber>
    </recommendedName>
    <alternativeName>
        <fullName evidence="13">Cell division protein FtsW</fullName>
    </alternativeName>
    <alternativeName>
        <fullName evidence="10">Cell wall polymerase</fullName>
    </alternativeName>
    <alternativeName>
        <fullName evidence="9">Peptidoglycan polymerase</fullName>
    </alternativeName>
</protein>
<gene>
    <name evidence="18" type="ORF">ISP08_05970</name>
</gene>
<dbReference type="GO" id="GO:0015648">
    <property type="term" value="F:lipid-linked peptidoglycan transporter activity"/>
    <property type="evidence" value="ECO:0007669"/>
    <property type="project" value="TreeGrafter"/>
</dbReference>
<evidence type="ECO:0000256" key="14">
    <source>
        <dbReference type="ARBA" id="ARBA00044770"/>
    </source>
</evidence>
<keyword evidence="3" id="KW-0808">Transferase</keyword>
<feature type="transmembrane region" description="Helical" evidence="17">
    <location>
        <begin position="12"/>
        <end position="35"/>
    </location>
</feature>
<keyword evidence="2" id="KW-0328">Glycosyltransferase</keyword>
<evidence type="ECO:0000256" key="15">
    <source>
        <dbReference type="ARBA" id="ARBA00049902"/>
    </source>
</evidence>
<sequence length="395" mass="43613">MLKIYKKLKTSLKYLDLGIICCFIILSIIGIVMVYSASMVSASKGALTGGVPIEANFFMKRQFIFAVLGFLLIIFISVYFNINAFKKSNNQKLIVLGTLFLLFLTQLIGKDVNGSKNWINLGIFSLQSSEFLKLAAIFYLAFILDKLLKNNKNYKLVNLIPPLGLLGIGLVFVLMQGDLGGTLLTVGIIASILSYSDIKNKIKLQIISITAIPTIIYIFYTLVFDANTLYRMKRIKVVLDPFKYENGDGYQLTNALISISNGGVFGRGLGNGILKLGYLPEPHTDFIFTVIAEELGLAGVIFVLLLYAFIIYKGFFYANKTNNNFYKLICIGVISYLFMQIFINTGGVSGLIPLTGVTLPLLSYGGSSMLSVSLAIGSMLAVIREIKKDELKDKI</sequence>
<dbReference type="GO" id="GO:0008955">
    <property type="term" value="F:peptidoglycan glycosyltransferase activity"/>
    <property type="evidence" value="ECO:0007669"/>
    <property type="project" value="UniProtKB-EC"/>
</dbReference>
<feature type="transmembrane region" description="Helical" evidence="17">
    <location>
        <begin position="121"/>
        <end position="144"/>
    </location>
</feature>
<dbReference type="PROSITE" id="PS00428">
    <property type="entry name" value="FTSW_RODA_SPOVE"/>
    <property type="match status" value="1"/>
</dbReference>
<comment type="subcellular location">
    <subcellularLocation>
        <location evidence="1">Membrane</location>
        <topology evidence="1">Multi-pass membrane protein</topology>
    </subcellularLocation>
</comment>
<reference evidence="18 19" key="1">
    <citation type="submission" date="2020-10" db="EMBL/GenBank/DDBJ databases">
        <title>Closed genome sequences of Staphylococcus lloydii sp. nov. and Staphylococcus durrellii sp. nov. Isolated from Captive Fruit Bats (Pteropus livingstonii).</title>
        <authorList>
            <person name="Fountain K."/>
        </authorList>
    </citation>
    <scope>NUCLEOTIDE SEQUENCE [LARGE SCALE GENOMIC DNA]</scope>
    <source>
        <strain evidence="18 19">23_2_7_LY</strain>
    </source>
</reference>
<comment type="function">
    <text evidence="16">Peptidoglycan polymerase that is essential for cell division.</text>
</comment>
<feature type="transmembrane region" description="Helical" evidence="17">
    <location>
        <begin position="363"/>
        <end position="383"/>
    </location>
</feature>
<dbReference type="EC" id="2.4.99.28" evidence="14"/>
<accession>A0A7T1B1Z1</accession>
<evidence type="ECO:0000256" key="1">
    <source>
        <dbReference type="ARBA" id="ARBA00004141"/>
    </source>
</evidence>
<name>A0A7T1B1Z1_9STAP</name>
<dbReference type="Proteomes" id="UP000594455">
    <property type="component" value="Chromosome"/>
</dbReference>
<keyword evidence="4 17" id="KW-0812">Transmembrane</keyword>
<evidence type="ECO:0000256" key="8">
    <source>
        <dbReference type="ARBA" id="ARBA00023136"/>
    </source>
</evidence>
<evidence type="ECO:0000256" key="6">
    <source>
        <dbReference type="ARBA" id="ARBA00022984"/>
    </source>
</evidence>
<keyword evidence="5" id="KW-0133">Cell shape</keyword>
<dbReference type="PANTHER" id="PTHR30474:SF2">
    <property type="entry name" value="PEPTIDOGLYCAN GLYCOSYLTRANSFERASE FTSW-RELATED"/>
    <property type="match status" value="1"/>
</dbReference>
<evidence type="ECO:0000256" key="13">
    <source>
        <dbReference type="ARBA" id="ARBA00041418"/>
    </source>
</evidence>
<evidence type="ECO:0000256" key="3">
    <source>
        <dbReference type="ARBA" id="ARBA00022679"/>
    </source>
</evidence>
<dbReference type="EMBL" id="CP064056">
    <property type="protein sequence ID" value="QPM76241.1"/>
    <property type="molecule type" value="Genomic_DNA"/>
</dbReference>
<feature type="transmembrane region" description="Helical" evidence="17">
    <location>
        <begin position="286"/>
        <end position="312"/>
    </location>
</feature>
<comment type="similarity">
    <text evidence="11">Belongs to the SEDS family. FtsW subfamily.</text>
</comment>
<evidence type="ECO:0000256" key="2">
    <source>
        <dbReference type="ARBA" id="ARBA00022676"/>
    </source>
</evidence>
<dbReference type="InterPro" id="IPR018365">
    <property type="entry name" value="Cell_cycle_FtsW-rel_CS"/>
</dbReference>
<proteinExistence type="inferred from homology"/>
<dbReference type="InterPro" id="IPR001182">
    <property type="entry name" value="FtsW/RodA"/>
</dbReference>
<feature type="transmembrane region" description="Helical" evidence="17">
    <location>
        <begin position="181"/>
        <end position="198"/>
    </location>
</feature>
<feature type="transmembrane region" description="Helical" evidence="17">
    <location>
        <begin position="205"/>
        <end position="224"/>
    </location>
</feature>
<dbReference type="AlphaFoldDB" id="A0A7T1B1Z1"/>
<evidence type="ECO:0000256" key="5">
    <source>
        <dbReference type="ARBA" id="ARBA00022960"/>
    </source>
</evidence>
<dbReference type="GO" id="GO:0005886">
    <property type="term" value="C:plasma membrane"/>
    <property type="evidence" value="ECO:0007669"/>
    <property type="project" value="TreeGrafter"/>
</dbReference>
<dbReference type="RefSeq" id="WP_195718030.1">
    <property type="nucleotide sequence ID" value="NZ_CP064056.1"/>
</dbReference>
<dbReference type="Pfam" id="PF01098">
    <property type="entry name" value="FTSW_RODA_SPOVE"/>
    <property type="match status" value="1"/>
</dbReference>
<evidence type="ECO:0000313" key="19">
    <source>
        <dbReference type="Proteomes" id="UP000594455"/>
    </source>
</evidence>